<feature type="domain" description="Pvc16 N-terminal" evidence="1">
    <location>
        <begin position="40"/>
        <end position="191"/>
    </location>
</feature>
<reference evidence="3" key="1">
    <citation type="journal article" date="2019" name="Cell">
        <title>Cryo-EM Structure and Assembly of an Extracellular Contractile Injection System.</title>
        <authorList>
            <person name="Jiang F."/>
            <person name="Li N."/>
            <person name="Wang X."/>
            <person name="Cheng J."/>
            <person name="Huang Y."/>
            <person name="Yang Y."/>
            <person name="Yang J."/>
            <person name="Cai B."/>
            <person name="Wang Y.P."/>
            <person name="Jin Q."/>
            <person name="Gao N."/>
        </authorList>
    </citation>
    <scope>NUCLEOTIDE SEQUENCE</scope>
</reference>
<keyword evidence="2" id="KW-1185">Reference proteome</keyword>
<dbReference type="RefSeq" id="WP_028310490.1">
    <property type="nucleotide sequence ID" value="NZ_AXWS01000007.1"/>
</dbReference>
<dbReference type="Proteomes" id="UP000675920">
    <property type="component" value="Unplaced"/>
</dbReference>
<protein>
    <submittedName>
        <fullName evidence="3">Pvc16 family protein</fullName>
    </submittedName>
</protein>
<sequence>MARYDAIRAIGESVLELMRDACPVAELQFPSPPKFELASFNQLVDAQTPPPEGFYLCLWRAGIGGMPRNLPPRRTREGLVYRPSLPIDLHFLLLPVARSADRQAQMLGWALVFMHDLPVLTGETINRYTKGAPAVFAPEESVELIADPLQTADYLALWDRVKSGFQAGMTYVARMVLLDSDRPETLGAPVVERRFGLATPGGGS</sequence>
<accession>A0A8B6X1V9</accession>
<proteinExistence type="predicted"/>
<evidence type="ECO:0000313" key="2">
    <source>
        <dbReference type="Proteomes" id="UP000675920"/>
    </source>
</evidence>
<name>A0A8B6X1V9_9BURK</name>
<evidence type="ECO:0000313" key="3">
    <source>
        <dbReference type="RefSeq" id="WP_028310490.1"/>
    </source>
</evidence>
<reference evidence="3" key="2">
    <citation type="submission" date="2025-08" db="UniProtKB">
        <authorList>
            <consortium name="RefSeq"/>
        </authorList>
    </citation>
    <scope>IDENTIFICATION</scope>
</reference>
<dbReference type="InterPro" id="IPR025351">
    <property type="entry name" value="Pvc16_N"/>
</dbReference>
<dbReference type="OrthoDB" id="527247at2"/>
<organism evidence="2 3">
    <name type="scientific">Derxia gummosa DSM 723</name>
    <dbReference type="NCBI Taxonomy" id="1121388"/>
    <lineage>
        <taxon>Bacteria</taxon>
        <taxon>Pseudomonadati</taxon>
        <taxon>Pseudomonadota</taxon>
        <taxon>Betaproteobacteria</taxon>
        <taxon>Burkholderiales</taxon>
        <taxon>Alcaligenaceae</taxon>
        <taxon>Derxia</taxon>
    </lineage>
</organism>
<evidence type="ECO:0000259" key="1">
    <source>
        <dbReference type="Pfam" id="PF14065"/>
    </source>
</evidence>
<dbReference type="Pfam" id="PF14065">
    <property type="entry name" value="Pvc16_N"/>
    <property type="match status" value="1"/>
</dbReference>
<dbReference type="AlphaFoldDB" id="A0A8B6X1V9"/>